<organism evidence="1">
    <name type="scientific">mine drainage metagenome</name>
    <dbReference type="NCBI Taxonomy" id="410659"/>
    <lineage>
        <taxon>unclassified sequences</taxon>
        <taxon>metagenomes</taxon>
        <taxon>ecological metagenomes</taxon>
    </lineage>
</organism>
<dbReference type="EMBL" id="AUZZ01004283">
    <property type="protein sequence ID" value="EQD54169.1"/>
    <property type="molecule type" value="Genomic_DNA"/>
</dbReference>
<name>T1BLL2_9ZZZZ</name>
<gene>
    <name evidence="1" type="ORF">B2A_06097</name>
</gene>
<accession>T1BLL2</accession>
<sequence>MRVYPDIHRKVVEMNRPFVKESDPLLPEVLLDENLRDLKGDRKPAGYNRQDPFGLRLIFPLADERRAEFYFTKPARCQEVVQITEQVSAMLRRRGIRHTVEYDRLSLGPPRGLPGIGPMGPTAGVLPR</sequence>
<dbReference type="AlphaFoldDB" id="T1BLL2"/>
<reference evidence="1" key="2">
    <citation type="journal article" date="2014" name="ISME J.">
        <title>Microbial stratification in low pH oxic and suboxic macroscopic growths along an acid mine drainage.</title>
        <authorList>
            <person name="Mendez-Garcia C."/>
            <person name="Mesa V."/>
            <person name="Sprenger R.R."/>
            <person name="Richter M."/>
            <person name="Diez M.S."/>
            <person name="Solano J."/>
            <person name="Bargiela R."/>
            <person name="Golyshina O.V."/>
            <person name="Manteca A."/>
            <person name="Ramos J.L."/>
            <person name="Gallego J.R."/>
            <person name="Llorente I."/>
            <person name="Martins Dos Santos V.A."/>
            <person name="Jensen O.N."/>
            <person name="Pelaez A.I."/>
            <person name="Sanchez J."/>
            <person name="Ferrer M."/>
        </authorList>
    </citation>
    <scope>NUCLEOTIDE SEQUENCE</scope>
</reference>
<reference evidence="1" key="1">
    <citation type="submission" date="2013-08" db="EMBL/GenBank/DDBJ databases">
        <authorList>
            <person name="Mendez C."/>
            <person name="Richter M."/>
            <person name="Ferrer M."/>
            <person name="Sanchez J."/>
        </authorList>
    </citation>
    <scope>NUCLEOTIDE SEQUENCE</scope>
</reference>
<proteinExistence type="predicted"/>
<comment type="caution">
    <text evidence="1">The sequence shown here is derived from an EMBL/GenBank/DDBJ whole genome shotgun (WGS) entry which is preliminary data.</text>
</comment>
<evidence type="ECO:0000313" key="1">
    <source>
        <dbReference type="EMBL" id="EQD54169.1"/>
    </source>
</evidence>
<protein>
    <submittedName>
        <fullName evidence="1">Uncharacterized protein</fullName>
    </submittedName>
</protein>